<evidence type="ECO:0000256" key="1">
    <source>
        <dbReference type="SAM" id="MobiDB-lite"/>
    </source>
</evidence>
<gene>
    <name evidence="2" type="ORF">LITE_LOCUS36396</name>
</gene>
<dbReference type="Proteomes" id="UP001154282">
    <property type="component" value="Unassembled WGS sequence"/>
</dbReference>
<accession>A0AAV0P315</accession>
<sequence length="164" mass="17782">ITPPVLLNQTLEELVGPFVSGPHPSLKPTEIDPPQHRQEIHRIRRAAQIKRLPYQLLEPLPFVIVTHFAGARPKISLSGDHPHHDVHRQPHQPRPHFDLAKAGTRVDQPVDQALDLVLADVEEGVEAGGGEELDGGEAAEVAPVGPVRRVSQGGAVVADDFPAE</sequence>
<feature type="compositionally biased region" description="Acidic residues" evidence="1">
    <location>
        <begin position="127"/>
        <end position="137"/>
    </location>
</feature>
<dbReference type="AlphaFoldDB" id="A0AAV0P315"/>
<evidence type="ECO:0000313" key="2">
    <source>
        <dbReference type="EMBL" id="CAI0464944.1"/>
    </source>
</evidence>
<feature type="non-terminal residue" evidence="2">
    <location>
        <position position="1"/>
    </location>
</feature>
<comment type="caution">
    <text evidence="2">The sequence shown here is derived from an EMBL/GenBank/DDBJ whole genome shotgun (WGS) entry which is preliminary data.</text>
</comment>
<proteinExistence type="predicted"/>
<feature type="region of interest" description="Disordered" evidence="1">
    <location>
        <begin position="127"/>
        <end position="146"/>
    </location>
</feature>
<dbReference type="EMBL" id="CAMGYJ010000008">
    <property type="protein sequence ID" value="CAI0464944.1"/>
    <property type="molecule type" value="Genomic_DNA"/>
</dbReference>
<protein>
    <submittedName>
        <fullName evidence="2">Uncharacterized protein</fullName>
    </submittedName>
</protein>
<name>A0AAV0P315_9ROSI</name>
<evidence type="ECO:0000313" key="3">
    <source>
        <dbReference type="Proteomes" id="UP001154282"/>
    </source>
</evidence>
<keyword evidence="3" id="KW-1185">Reference proteome</keyword>
<organism evidence="2 3">
    <name type="scientific">Linum tenue</name>
    <dbReference type="NCBI Taxonomy" id="586396"/>
    <lineage>
        <taxon>Eukaryota</taxon>
        <taxon>Viridiplantae</taxon>
        <taxon>Streptophyta</taxon>
        <taxon>Embryophyta</taxon>
        <taxon>Tracheophyta</taxon>
        <taxon>Spermatophyta</taxon>
        <taxon>Magnoliopsida</taxon>
        <taxon>eudicotyledons</taxon>
        <taxon>Gunneridae</taxon>
        <taxon>Pentapetalae</taxon>
        <taxon>rosids</taxon>
        <taxon>fabids</taxon>
        <taxon>Malpighiales</taxon>
        <taxon>Linaceae</taxon>
        <taxon>Linum</taxon>
    </lineage>
</organism>
<reference evidence="2" key="1">
    <citation type="submission" date="2022-08" db="EMBL/GenBank/DDBJ databases">
        <authorList>
            <person name="Gutierrez-Valencia J."/>
        </authorList>
    </citation>
    <scope>NUCLEOTIDE SEQUENCE</scope>
</reference>